<dbReference type="SMART" id="SM00533">
    <property type="entry name" value="MUTSd"/>
    <property type="match status" value="1"/>
</dbReference>
<reference evidence="8" key="2">
    <citation type="submission" date="2019-07" db="EMBL/GenBank/DDBJ databases">
        <authorList>
            <person name="Yang Y."/>
            <person name="Bocs S."/>
            <person name="Baudouin L."/>
        </authorList>
    </citation>
    <scope>NUCLEOTIDE SEQUENCE</scope>
    <source>
        <tissue evidence="8">Spear leaf of Hainan Tall coconut</tissue>
    </source>
</reference>
<keyword evidence="3" id="KW-0067">ATP-binding</keyword>
<reference evidence="8" key="1">
    <citation type="journal article" date="2017" name="Gigascience">
        <title>The genome draft of coconut (Cocos nucifera).</title>
        <authorList>
            <person name="Xiao Y."/>
            <person name="Xu P."/>
            <person name="Fan H."/>
            <person name="Baudouin L."/>
            <person name="Xia W."/>
            <person name="Bocs S."/>
            <person name="Xu J."/>
            <person name="Li Q."/>
            <person name="Guo A."/>
            <person name="Zhou L."/>
            <person name="Li J."/>
            <person name="Wu Y."/>
            <person name="Ma Z."/>
            <person name="Armero A."/>
            <person name="Issali A.E."/>
            <person name="Liu N."/>
            <person name="Peng M."/>
            <person name="Yang Y."/>
        </authorList>
    </citation>
    <scope>NUCLEOTIDE SEQUENCE</scope>
    <source>
        <tissue evidence="8">Spear leaf of Hainan Tall coconut</tissue>
    </source>
</reference>
<evidence type="ECO:0000256" key="1">
    <source>
        <dbReference type="ARBA" id="ARBA00022741"/>
    </source>
</evidence>
<dbReference type="InterPro" id="IPR016151">
    <property type="entry name" value="DNA_mismatch_repair_MutS_N"/>
</dbReference>
<dbReference type="InterPro" id="IPR017261">
    <property type="entry name" value="DNA_mismatch_repair_MutS/MSH"/>
</dbReference>
<evidence type="ECO:0000259" key="7">
    <source>
        <dbReference type="SMART" id="SM00534"/>
    </source>
</evidence>
<evidence type="ECO:0000259" key="6">
    <source>
        <dbReference type="SMART" id="SM00533"/>
    </source>
</evidence>
<dbReference type="SUPFAM" id="SSF53150">
    <property type="entry name" value="DNA repair protein MutS, domain II"/>
    <property type="match status" value="1"/>
</dbReference>
<dbReference type="Pfam" id="PF01624">
    <property type="entry name" value="MutS_I"/>
    <property type="match status" value="1"/>
</dbReference>
<dbReference type="SUPFAM" id="SSF52540">
    <property type="entry name" value="P-loop containing nucleoside triphosphate hydrolases"/>
    <property type="match status" value="1"/>
</dbReference>
<dbReference type="InterPro" id="IPR007860">
    <property type="entry name" value="DNA_mmatch_repair_MutS_con_dom"/>
</dbReference>
<dbReference type="GO" id="GO:0005524">
    <property type="term" value="F:ATP binding"/>
    <property type="evidence" value="ECO:0007669"/>
    <property type="project" value="UniProtKB-KW"/>
</dbReference>
<dbReference type="GO" id="GO:0140664">
    <property type="term" value="F:ATP-dependent DNA damage sensor activity"/>
    <property type="evidence" value="ECO:0007669"/>
    <property type="project" value="InterPro"/>
</dbReference>
<dbReference type="Gene3D" id="1.10.1420.10">
    <property type="match status" value="2"/>
</dbReference>
<dbReference type="GO" id="GO:0005634">
    <property type="term" value="C:nucleus"/>
    <property type="evidence" value="ECO:0007669"/>
    <property type="project" value="TreeGrafter"/>
</dbReference>
<dbReference type="SMART" id="SM00534">
    <property type="entry name" value="MUTSac"/>
    <property type="match status" value="1"/>
</dbReference>
<evidence type="ECO:0000313" key="9">
    <source>
        <dbReference type="Proteomes" id="UP000797356"/>
    </source>
</evidence>
<dbReference type="InterPro" id="IPR007695">
    <property type="entry name" value="DNA_mismatch_repair_MutS-lik_N"/>
</dbReference>
<keyword evidence="1 5" id="KW-0547">Nucleotide-binding</keyword>
<accession>A0A8K0N5C8</accession>
<dbReference type="InterPro" id="IPR036187">
    <property type="entry name" value="DNA_mismatch_repair_MutS_sf"/>
</dbReference>
<dbReference type="InterPro" id="IPR007696">
    <property type="entry name" value="DNA_mismatch_repair_MutS_core"/>
</dbReference>
<feature type="domain" description="DNA mismatch repair proteins mutS family" evidence="7">
    <location>
        <begin position="684"/>
        <end position="887"/>
    </location>
</feature>
<name>A0A8K0N5C8_COCNU</name>
<dbReference type="PIRSF" id="PIRSF037677">
    <property type="entry name" value="DNA_mis_repair_Msh6"/>
    <property type="match status" value="1"/>
</dbReference>
<dbReference type="GO" id="GO:0006298">
    <property type="term" value="P:mismatch repair"/>
    <property type="evidence" value="ECO:0007669"/>
    <property type="project" value="InterPro"/>
</dbReference>
<dbReference type="AlphaFoldDB" id="A0A8K0N5C8"/>
<keyword evidence="9" id="KW-1185">Reference proteome</keyword>
<evidence type="ECO:0000313" key="8">
    <source>
        <dbReference type="EMBL" id="KAG1358738.1"/>
    </source>
</evidence>
<dbReference type="Pfam" id="PF05192">
    <property type="entry name" value="MutS_III"/>
    <property type="match status" value="1"/>
</dbReference>
<dbReference type="Pfam" id="PF05190">
    <property type="entry name" value="MutS_IV"/>
    <property type="match status" value="1"/>
</dbReference>
<dbReference type="PANTHER" id="PTHR11361">
    <property type="entry name" value="DNA MISMATCH REPAIR PROTEIN MUTS FAMILY MEMBER"/>
    <property type="match status" value="1"/>
</dbReference>
<keyword evidence="4 5" id="KW-0238">DNA-binding</keyword>
<dbReference type="Pfam" id="PF05188">
    <property type="entry name" value="MutS_II"/>
    <property type="match status" value="1"/>
</dbReference>
<dbReference type="FunFam" id="1.10.1420.10:FF:000005">
    <property type="entry name" value="DNA mismatch repair protein"/>
    <property type="match status" value="1"/>
</dbReference>
<protein>
    <submittedName>
        <fullName evidence="8">Putative DNA mismatch repair protein MSH6</fullName>
    </submittedName>
</protein>
<dbReference type="InterPro" id="IPR000432">
    <property type="entry name" value="DNA_mismatch_repair_MutS_C"/>
</dbReference>
<feature type="domain" description="DNA mismatch repair protein MutS core" evidence="6">
    <location>
        <begin position="322"/>
        <end position="664"/>
    </location>
</feature>
<dbReference type="InterPro" id="IPR045076">
    <property type="entry name" value="MutS"/>
</dbReference>
<evidence type="ECO:0000256" key="2">
    <source>
        <dbReference type="ARBA" id="ARBA00022763"/>
    </source>
</evidence>
<gene>
    <name evidence="8" type="ORF">COCNU_08G001840</name>
</gene>
<comment type="caution">
    <text evidence="8">The sequence shown here is derived from an EMBL/GenBank/DDBJ whole genome shotgun (WGS) entry which is preliminary data.</text>
</comment>
<comment type="similarity">
    <text evidence="5">Belongs to the DNA mismatch repair MutS family.</text>
</comment>
<comment type="function">
    <text evidence="5">Component of the post-replicative DNA mismatch repair system (MMR).</text>
</comment>
<evidence type="ECO:0000256" key="4">
    <source>
        <dbReference type="ARBA" id="ARBA00023125"/>
    </source>
</evidence>
<dbReference type="Gene3D" id="3.40.50.300">
    <property type="entry name" value="P-loop containing nucleotide triphosphate hydrolases"/>
    <property type="match status" value="1"/>
</dbReference>
<keyword evidence="2 5" id="KW-0227">DNA damage</keyword>
<dbReference type="FunFam" id="3.40.50.300:FF:001885">
    <property type="entry name" value="DNA mismatch repair protein"/>
    <property type="match status" value="1"/>
</dbReference>
<dbReference type="InterPro" id="IPR027417">
    <property type="entry name" value="P-loop_NTPase"/>
</dbReference>
<sequence>MEKERIQSYNYLSDITATQGYKKMCAFQGEQPHCGFPEKNFSMQLEKLARKGYRVLVVEQTETPEQLELRRKEMGSKDKVVKREICAIVTKGTLTDGESLLTNPDTSYIMSITENCQCFENQKEGETIIGLCVADVSTSKFMIGQFEDNSDRHCLCSILSELRPVEIIKPSKVLSPETERVLRNNTRNPLVNDLVPFTEFWDAEKTIGEVRKYYSLSRKLPASANDSIYVNFDNLVNDSLALPDMLAELVSAGNDGLYALSAFGGCLFYLRQAFLDETLLNCAKFEPLPCSDFFSTIQNSYMILDAAALENLEILENNRNGGPSGTLFAQLDHCVTAFGKRLLKRWLARPLYNTRSILERQDAIAAIKGIGLASALEFRKELSRLPDMERLLARLFASCGANGRNSNRVVLYEDAAKKQLQEFIAALRGCQLMVQACSSLSTILSTTESCLLHYLLTRGKGLPDTCSLVSHFKDAFDWSEADRSGRIIPHEGGDVEYDLACKTVKEIESALTRYLKEQRKLLGDASINYVTVGKDLYLLEVPESLRGVVPRDYELQSSKKGYFRYWTPKIKEFLSELSQAETDKESKLKGILQRLIKYFSEHHSKWRQLVSVTAELDVLISLAIASDYYEGPACRPVIMEICHSDDKLPCLSAKSLGHPILRSDALGKGSFVPNDVSIGGAGHANFILLTGPNMGGKSTLLRQVCLSVILAQLGADVPAESFQLSPVDCIFVRMGARDHIMAGQSTFLMEVSETASMLSSATHNSLVALDELGRGTSTSDGQAIAASVLEYLVHRIQCRGLFSTHYHRLAVEYVKDTKVSLCHMACQIGKGVSGLEEVTFLYRLTPGSCPKSYGVNVARLADVRTTNIFGNPGIPASVLQTAMAKSSEFEAGYGKRKHESEGELPDLIKDLLCVTERWSCQKDFHAINLNLLSELQKRAGLLVLES</sequence>
<dbReference type="Pfam" id="PF00488">
    <property type="entry name" value="MutS_V"/>
    <property type="match status" value="1"/>
</dbReference>
<dbReference type="Proteomes" id="UP000797356">
    <property type="component" value="Chromosome 8"/>
</dbReference>
<dbReference type="Gene3D" id="3.40.1170.10">
    <property type="entry name" value="DNA repair protein MutS, domain I"/>
    <property type="match status" value="1"/>
</dbReference>
<dbReference type="EMBL" id="CM017879">
    <property type="protein sequence ID" value="KAG1358738.1"/>
    <property type="molecule type" value="Genomic_DNA"/>
</dbReference>
<organism evidence="8 9">
    <name type="scientific">Cocos nucifera</name>
    <name type="common">Coconut palm</name>
    <dbReference type="NCBI Taxonomy" id="13894"/>
    <lineage>
        <taxon>Eukaryota</taxon>
        <taxon>Viridiplantae</taxon>
        <taxon>Streptophyta</taxon>
        <taxon>Embryophyta</taxon>
        <taxon>Tracheophyta</taxon>
        <taxon>Spermatophyta</taxon>
        <taxon>Magnoliopsida</taxon>
        <taxon>Liliopsida</taxon>
        <taxon>Arecaceae</taxon>
        <taxon>Arecoideae</taxon>
        <taxon>Cocoseae</taxon>
        <taxon>Attaleinae</taxon>
        <taxon>Cocos</taxon>
    </lineage>
</organism>
<keyword evidence="5" id="KW-0234">DNA repair</keyword>
<dbReference type="SUPFAM" id="SSF48334">
    <property type="entry name" value="DNA repair protein MutS, domain III"/>
    <property type="match status" value="1"/>
</dbReference>
<evidence type="ECO:0000256" key="5">
    <source>
        <dbReference type="RuleBase" id="RU003756"/>
    </source>
</evidence>
<dbReference type="PANTHER" id="PTHR11361:SF150">
    <property type="entry name" value="DNA MISMATCH REPAIR PROTEIN MSH6"/>
    <property type="match status" value="1"/>
</dbReference>
<dbReference type="InterPro" id="IPR036678">
    <property type="entry name" value="MutS_con_dom_sf"/>
</dbReference>
<dbReference type="Gene3D" id="3.30.420.110">
    <property type="entry name" value="MutS, connector domain"/>
    <property type="match status" value="1"/>
</dbReference>
<dbReference type="GO" id="GO:0030983">
    <property type="term" value="F:mismatched DNA binding"/>
    <property type="evidence" value="ECO:0007669"/>
    <property type="project" value="InterPro"/>
</dbReference>
<dbReference type="SUPFAM" id="SSF55271">
    <property type="entry name" value="DNA repair protein MutS, domain I"/>
    <property type="match status" value="1"/>
</dbReference>
<dbReference type="OrthoDB" id="10252754at2759"/>
<dbReference type="InterPro" id="IPR007861">
    <property type="entry name" value="DNA_mismatch_repair_MutS_clamp"/>
</dbReference>
<evidence type="ECO:0000256" key="3">
    <source>
        <dbReference type="ARBA" id="ARBA00022840"/>
    </source>
</evidence>
<proteinExistence type="inferred from homology"/>